<reference evidence="3" key="1">
    <citation type="journal article" date="2019" name="Int. J. Syst. Evol. Microbiol.">
        <title>The Global Catalogue of Microorganisms (GCM) 10K type strain sequencing project: providing services to taxonomists for standard genome sequencing and annotation.</title>
        <authorList>
            <consortium name="The Broad Institute Genomics Platform"/>
            <consortium name="The Broad Institute Genome Sequencing Center for Infectious Disease"/>
            <person name="Wu L."/>
            <person name="Ma J."/>
        </authorList>
    </citation>
    <scope>NUCLEOTIDE SEQUENCE [LARGE SCALE GENOMIC DNA]</scope>
    <source>
        <strain evidence="3">KCTC 15012</strain>
    </source>
</reference>
<proteinExistence type="predicted"/>
<comment type="caution">
    <text evidence="2">The sequence shown here is derived from an EMBL/GenBank/DDBJ whole genome shotgun (WGS) entry which is preliminary data.</text>
</comment>
<name>A0ABW5CCM0_9PROT</name>
<dbReference type="Proteomes" id="UP001597296">
    <property type="component" value="Unassembled WGS sequence"/>
</dbReference>
<feature type="signal peptide" evidence="1">
    <location>
        <begin position="1"/>
        <end position="27"/>
    </location>
</feature>
<dbReference type="RefSeq" id="WP_377316048.1">
    <property type="nucleotide sequence ID" value="NZ_JBHUIY010000017.1"/>
</dbReference>
<feature type="chain" id="PRO_5045929888" description="Heavy-metal resistance" evidence="1">
    <location>
        <begin position="28"/>
        <end position="139"/>
    </location>
</feature>
<gene>
    <name evidence="2" type="ORF">ACFSNB_09965</name>
</gene>
<evidence type="ECO:0000313" key="3">
    <source>
        <dbReference type="Proteomes" id="UP001597296"/>
    </source>
</evidence>
<organism evidence="2 3">
    <name type="scientific">Phaeospirillum tilakii</name>
    <dbReference type="NCBI Taxonomy" id="741673"/>
    <lineage>
        <taxon>Bacteria</taxon>
        <taxon>Pseudomonadati</taxon>
        <taxon>Pseudomonadota</taxon>
        <taxon>Alphaproteobacteria</taxon>
        <taxon>Rhodospirillales</taxon>
        <taxon>Rhodospirillaceae</taxon>
        <taxon>Phaeospirillum</taxon>
    </lineage>
</organism>
<accession>A0ABW5CCM0</accession>
<sequence>MERTMGSGTRLAGAVMAAVLWSGTAVAAEPPRWAAAAERVIAEIDRAESAARAGQAEAAEEAAIASYFEQYEAGGMEIAARRTLGIARVGEVEALFAELQKRAAEKRGLGETAAALRTALRADARRLDAEKVVVEGGGQ</sequence>
<evidence type="ECO:0000256" key="1">
    <source>
        <dbReference type="SAM" id="SignalP"/>
    </source>
</evidence>
<keyword evidence="1" id="KW-0732">Signal</keyword>
<evidence type="ECO:0008006" key="4">
    <source>
        <dbReference type="Google" id="ProtNLM"/>
    </source>
</evidence>
<keyword evidence="3" id="KW-1185">Reference proteome</keyword>
<dbReference type="EMBL" id="JBHUIY010000017">
    <property type="protein sequence ID" value="MFD2234132.1"/>
    <property type="molecule type" value="Genomic_DNA"/>
</dbReference>
<evidence type="ECO:0000313" key="2">
    <source>
        <dbReference type="EMBL" id="MFD2234132.1"/>
    </source>
</evidence>
<protein>
    <recommendedName>
        <fullName evidence="4">Heavy-metal resistance</fullName>
    </recommendedName>
</protein>